<gene>
    <name evidence="8" type="ORF">DCAF_LOCUS19784</name>
</gene>
<evidence type="ECO:0000313" key="8">
    <source>
        <dbReference type="EMBL" id="CAK7347102.1"/>
    </source>
</evidence>
<evidence type="ECO:0000313" key="9">
    <source>
        <dbReference type="Proteomes" id="UP001314170"/>
    </source>
</evidence>
<keyword evidence="9" id="KW-1185">Reference proteome</keyword>
<keyword evidence="5" id="KW-0863">Zinc-finger</keyword>
<evidence type="ECO:0000256" key="2">
    <source>
        <dbReference type="ARBA" id="ARBA00009374"/>
    </source>
</evidence>
<evidence type="ECO:0000256" key="1">
    <source>
        <dbReference type="ARBA" id="ARBA00004496"/>
    </source>
</evidence>
<dbReference type="PANTHER" id="PTHR33059">
    <property type="entry name" value="FCS-LIKE ZINC FINGER 5"/>
    <property type="match status" value="1"/>
</dbReference>
<sequence>MLLGKRPRNPMKRTTSLSEITFDLNTAGSEAAPPADHPKKQMGCGGLMDQRSLAATGSTRTTHRRASGDFLETANFSRACSLCKRRLIPGRDIYMYKGDSAFCSLECRQQQISLDERKEKCSLASKKGSVSSTTATEVSAKGETVAAL</sequence>
<dbReference type="Proteomes" id="UP001314170">
    <property type="component" value="Unassembled WGS sequence"/>
</dbReference>
<dbReference type="GO" id="GO:0005737">
    <property type="term" value="C:cytoplasm"/>
    <property type="evidence" value="ECO:0007669"/>
    <property type="project" value="UniProtKB-SubCell"/>
</dbReference>
<keyword evidence="3" id="KW-0963">Cytoplasm</keyword>
<keyword evidence="5" id="KW-0862">Zinc</keyword>
<comment type="subcellular location">
    <subcellularLocation>
        <location evidence="1">Cytoplasm</location>
    </subcellularLocation>
</comment>
<evidence type="ECO:0000256" key="3">
    <source>
        <dbReference type="ARBA" id="ARBA00022490"/>
    </source>
</evidence>
<keyword evidence="4" id="KW-0479">Metal-binding</keyword>
<protein>
    <recommendedName>
        <fullName evidence="7">FLZ-type domain-containing protein</fullName>
    </recommendedName>
</protein>
<proteinExistence type="inferred from homology"/>
<dbReference type="EMBL" id="CAWUPB010001173">
    <property type="protein sequence ID" value="CAK7347102.1"/>
    <property type="molecule type" value="Genomic_DNA"/>
</dbReference>
<reference evidence="8 9" key="1">
    <citation type="submission" date="2024-01" db="EMBL/GenBank/DDBJ databases">
        <authorList>
            <person name="Waweru B."/>
        </authorList>
    </citation>
    <scope>NUCLEOTIDE SEQUENCE [LARGE SCALE GENOMIC DNA]</scope>
</reference>
<comment type="caution">
    <text evidence="8">The sequence shown here is derived from an EMBL/GenBank/DDBJ whole genome shotgun (WGS) entry which is preliminary data.</text>
</comment>
<accession>A0AAV1S863</accession>
<organism evidence="8 9">
    <name type="scientific">Dovyalis caffra</name>
    <dbReference type="NCBI Taxonomy" id="77055"/>
    <lineage>
        <taxon>Eukaryota</taxon>
        <taxon>Viridiplantae</taxon>
        <taxon>Streptophyta</taxon>
        <taxon>Embryophyta</taxon>
        <taxon>Tracheophyta</taxon>
        <taxon>Spermatophyta</taxon>
        <taxon>Magnoliopsida</taxon>
        <taxon>eudicotyledons</taxon>
        <taxon>Gunneridae</taxon>
        <taxon>Pentapetalae</taxon>
        <taxon>rosids</taxon>
        <taxon>fabids</taxon>
        <taxon>Malpighiales</taxon>
        <taxon>Salicaceae</taxon>
        <taxon>Flacourtieae</taxon>
        <taxon>Dovyalis</taxon>
    </lineage>
</organism>
<evidence type="ECO:0000256" key="4">
    <source>
        <dbReference type="ARBA" id="ARBA00022723"/>
    </source>
</evidence>
<dbReference type="GO" id="GO:0008270">
    <property type="term" value="F:zinc ion binding"/>
    <property type="evidence" value="ECO:0007669"/>
    <property type="project" value="UniProtKB-KW"/>
</dbReference>
<evidence type="ECO:0000256" key="6">
    <source>
        <dbReference type="PROSITE-ProRule" id="PRU01131"/>
    </source>
</evidence>
<comment type="similarity">
    <text evidence="2">Belongs to the FLZ family.</text>
</comment>
<dbReference type="Pfam" id="PF04570">
    <property type="entry name" value="zf-FLZ"/>
    <property type="match status" value="1"/>
</dbReference>
<feature type="zinc finger region" description="FLZ-type" evidence="6">
    <location>
        <begin position="75"/>
        <end position="119"/>
    </location>
</feature>
<evidence type="ECO:0000259" key="7">
    <source>
        <dbReference type="PROSITE" id="PS51795"/>
    </source>
</evidence>
<dbReference type="PANTHER" id="PTHR33059:SF4">
    <property type="entry name" value="FCS-LIKE ZINC FINGER 5"/>
    <property type="match status" value="1"/>
</dbReference>
<feature type="domain" description="FLZ-type" evidence="7">
    <location>
        <begin position="75"/>
        <end position="119"/>
    </location>
</feature>
<dbReference type="AlphaFoldDB" id="A0AAV1S863"/>
<evidence type="ECO:0000256" key="5">
    <source>
        <dbReference type="ARBA" id="ARBA00022771"/>
    </source>
</evidence>
<dbReference type="PROSITE" id="PS51795">
    <property type="entry name" value="ZF_FLZ"/>
    <property type="match status" value="1"/>
</dbReference>
<dbReference type="InterPro" id="IPR007650">
    <property type="entry name" value="Zf-FLZ_dom"/>
</dbReference>
<name>A0AAV1S863_9ROSI</name>